<proteinExistence type="predicted"/>
<feature type="region of interest" description="Disordered" evidence="1">
    <location>
        <begin position="67"/>
        <end position="88"/>
    </location>
</feature>
<evidence type="ECO:0000313" key="3">
    <source>
        <dbReference type="EMBL" id="RJX44810.1"/>
    </source>
</evidence>
<comment type="caution">
    <text evidence="3">The sequence shown here is derived from an EMBL/GenBank/DDBJ whole genome shotgun (WGS) entry which is preliminary data.</text>
</comment>
<organism evidence="3 4">
    <name type="scientific">Halonotius aquaticus</name>
    <dbReference type="NCBI Taxonomy" id="2216978"/>
    <lineage>
        <taxon>Archaea</taxon>
        <taxon>Methanobacteriati</taxon>
        <taxon>Methanobacteriota</taxon>
        <taxon>Stenosarchaea group</taxon>
        <taxon>Halobacteria</taxon>
        <taxon>Halobacteriales</taxon>
        <taxon>Haloferacaceae</taxon>
        <taxon>Halonotius</taxon>
    </lineage>
</organism>
<evidence type="ECO:0000256" key="2">
    <source>
        <dbReference type="SAM" id="Phobius"/>
    </source>
</evidence>
<keyword evidence="2" id="KW-0812">Transmembrane</keyword>
<feature type="transmembrane region" description="Helical" evidence="2">
    <location>
        <begin position="539"/>
        <end position="557"/>
    </location>
</feature>
<feature type="transmembrane region" description="Helical" evidence="2">
    <location>
        <begin position="14"/>
        <end position="36"/>
    </location>
</feature>
<name>A0A3A6PR82_9EURY</name>
<dbReference type="Proteomes" id="UP000276588">
    <property type="component" value="Unassembled WGS sequence"/>
</dbReference>
<accession>A0A3A6PR82</accession>
<dbReference type="AlphaFoldDB" id="A0A3A6PR82"/>
<keyword evidence="4" id="KW-1185">Reference proteome</keyword>
<dbReference type="RefSeq" id="WP_120100605.1">
    <property type="nucleotide sequence ID" value="NZ_QKNY01000003.1"/>
</dbReference>
<reference evidence="3 4" key="1">
    <citation type="submission" date="2018-06" db="EMBL/GenBank/DDBJ databases">
        <title>Halonotius sp. F13-13 a new haloarchaeeon isolated from a solar saltern from Isla Cristina, Huelva, Spain.</title>
        <authorList>
            <person name="Duran-Viseras A."/>
            <person name="Sanchez-Porro C."/>
            <person name="Ventosa A."/>
        </authorList>
    </citation>
    <scope>NUCLEOTIDE SEQUENCE [LARGE SCALE GENOMIC DNA]</scope>
    <source>
        <strain evidence="3 4">F13-13</strain>
    </source>
</reference>
<keyword evidence="2" id="KW-0472">Membrane</keyword>
<feature type="transmembrane region" description="Helical" evidence="2">
    <location>
        <begin position="490"/>
        <end position="508"/>
    </location>
</feature>
<evidence type="ECO:0000256" key="1">
    <source>
        <dbReference type="SAM" id="MobiDB-lite"/>
    </source>
</evidence>
<gene>
    <name evidence="3" type="ORF">DM826_01490</name>
</gene>
<keyword evidence="2" id="KW-1133">Transmembrane helix</keyword>
<dbReference type="OrthoDB" id="340654at2157"/>
<protein>
    <submittedName>
        <fullName evidence="3">Uncharacterized protein</fullName>
    </submittedName>
</protein>
<dbReference type="EMBL" id="QKNY01000003">
    <property type="protein sequence ID" value="RJX44810.1"/>
    <property type="molecule type" value="Genomic_DNA"/>
</dbReference>
<sequence length="561" mass="59497">MPVAITLSMDRNELLVVVIAVALMAIPVSVISYSVITNTTVSDLTYETETGFEVTVTESKAVESKPVVGNDSWTSGPLELSSGGPASATVSDDAFEASQVGIESVDATRNPVTVNRSDIGQVTLDGQFDQFTTPGIDPTDEQPDFSYRAGEPVTVSVSGVSPDNSVAAVADDQVVATDAAPNPDGTATFQDLPRGQQTIRVAELPSELSIRDVTDGSLIDGSETTVTLTPVDTGEPVTRQTTRDGTINMTGLPVNTRFAAELASDGGYYDRRVRLPARIDQQPAYLLPAEDSVAAVTPRLRLADQTGRFDAERSELRLQRPVPTDAGTQYQTVAGDILGDNGFQTALQRNQQYRVVIVDPTAQQTHVTTVTPRRSEPTALPIEPIEYTTTESISGINISTAYRRPEGGDRLAVNLSNVRAAELTLSEAGNASNTILEDSYAQNMTADVPVPDDTTESNWNADYEATNMNDATISGQQSIQNPTRQERRDAVVRAVLSILLVVVLGSLAMRIAPSVGGAVIIIAAGLLWLAGWMPVEAGLPSIAVGVIVGVLGVISGSRRSL</sequence>
<evidence type="ECO:0000313" key="4">
    <source>
        <dbReference type="Proteomes" id="UP000276588"/>
    </source>
</evidence>